<dbReference type="PANTHER" id="PTHR41523:SF8">
    <property type="entry name" value="ETHYLENE RESPONSE SENSOR PROTEIN"/>
    <property type="match status" value="1"/>
</dbReference>
<gene>
    <name evidence="19" type="ORF">C7476_12642</name>
</gene>
<evidence type="ECO:0000256" key="5">
    <source>
        <dbReference type="ARBA" id="ARBA00022553"/>
    </source>
</evidence>
<keyword evidence="15" id="KW-0843">Virulence</keyword>
<proteinExistence type="predicted"/>
<sequence>MLTDRTDVTREDNKMAVLIRDYDWATTSLGPISSWPVPLKCAVDLALPSQAQIVMFCGPEFVAIYNDAYSPSIGTKHPAALGRPAKENWAELWEDLEPMLRRVLENGETVTAKDRPFYIERPVPETVYFDISYSPICDANGKVLAVFCIVNETTDRVGYEVALRRSEERLRSMIEHTMVGVIQTDLQGHLSFVNPGFCQIVGYTREELLTLTLQDITHPQDLPEDMAQVRNVGLEGKSFVIEKRYIRKEGTPIWVSNHVSAVKDPDGRVREAVAVVVDITARRRALEVERRLAAIISSSEDAILGIDLNMMITDWNRGAEKVYGYIAEEVLGKSVTILIPKDRVDEERRIIDRIKAGERVDPHDTVRRHKSGREVHVSLSVSPIYDAYGRIVGASKNARDISVRIEAERTKNVLIAELNHRVKNVLATVTAIARQTFGKATDLELASATFEARLQSLARAHDLLTHGDWQSASLERLIREAVAPYPSDRFKIEGPEISAPPKLVVALSLILHELSTNAAKYGPLSTDTGQVSVAWSVVRTGERKLLLDWVESGGPPVASPTRRGFGSRLIQGLLSAERGGQVEMIYAPSGFRCHVQVSLSAEWAADNN</sequence>
<dbReference type="EMBL" id="QPJM01000026">
    <property type="protein sequence ID" value="RCW78340.1"/>
    <property type="molecule type" value="Genomic_DNA"/>
</dbReference>
<dbReference type="SMART" id="SM00091">
    <property type="entry name" value="PAS"/>
    <property type="match status" value="2"/>
</dbReference>
<dbReference type="InterPro" id="IPR011102">
    <property type="entry name" value="Sig_transdc_His_kinase_HWE"/>
</dbReference>
<feature type="domain" description="PAC" evidence="18">
    <location>
        <begin position="239"/>
        <end position="291"/>
    </location>
</feature>
<keyword evidence="11" id="KW-0547">Nucleotide-binding</keyword>
<dbReference type="InterPro" id="IPR013767">
    <property type="entry name" value="PAS_fold"/>
</dbReference>
<reference evidence="19 20" key="1">
    <citation type="submission" date="2018-07" db="EMBL/GenBank/DDBJ databases">
        <title>Genomic Encyclopedia of Type Strains, Phase III (KMG-III): the genomes of soil and plant-associated and newly described type strains.</title>
        <authorList>
            <person name="Whitman W."/>
        </authorList>
    </citation>
    <scope>NUCLEOTIDE SEQUENCE [LARGE SCALE GENOMIC DNA]</scope>
    <source>
        <strain evidence="19 20">31-25a</strain>
    </source>
</reference>
<dbReference type="GO" id="GO:0009881">
    <property type="term" value="F:photoreceptor activity"/>
    <property type="evidence" value="ECO:0007669"/>
    <property type="project" value="UniProtKB-KW"/>
</dbReference>
<evidence type="ECO:0000313" key="20">
    <source>
        <dbReference type="Proteomes" id="UP000253324"/>
    </source>
</evidence>
<evidence type="ECO:0000259" key="18">
    <source>
        <dbReference type="PROSITE" id="PS50113"/>
    </source>
</evidence>
<dbReference type="InterPro" id="IPR036890">
    <property type="entry name" value="HATPase_C_sf"/>
</dbReference>
<dbReference type="GO" id="GO:0005524">
    <property type="term" value="F:ATP binding"/>
    <property type="evidence" value="ECO:0007669"/>
    <property type="project" value="UniProtKB-KW"/>
</dbReference>
<feature type="domain" description="PAS" evidence="17">
    <location>
        <begin position="166"/>
        <end position="221"/>
    </location>
</feature>
<dbReference type="Pfam" id="PF00989">
    <property type="entry name" value="PAS"/>
    <property type="match status" value="1"/>
</dbReference>
<dbReference type="PROSITE" id="PS50113">
    <property type="entry name" value="PAC"/>
    <property type="match status" value="1"/>
</dbReference>
<evidence type="ECO:0000256" key="1">
    <source>
        <dbReference type="ARBA" id="ARBA00000085"/>
    </source>
</evidence>
<dbReference type="AlphaFoldDB" id="A0A368YDM1"/>
<accession>A0A368YDM1</accession>
<keyword evidence="16" id="KW-0675">Receptor</keyword>
<dbReference type="NCBIfam" id="TIGR00229">
    <property type="entry name" value="sensory_box"/>
    <property type="match status" value="2"/>
</dbReference>
<dbReference type="SMART" id="SM00086">
    <property type="entry name" value="PAC"/>
    <property type="match status" value="3"/>
</dbReference>
<evidence type="ECO:0000256" key="4">
    <source>
        <dbReference type="ARBA" id="ARBA00022543"/>
    </source>
</evidence>
<keyword evidence="20" id="KW-1185">Reference proteome</keyword>
<dbReference type="Pfam" id="PF13426">
    <property type="entry name" value="PAS_9"/>
    <property type="match status" value="1"/>
</dbReference>
<dbReference type="Gene3D" id="3.30.565.10">
    <property type="entry name" value="Histidine kinase-like ATPase, C-terminal domain"/>
    <property type="match status" value="1"/>
</dbReference>
<evidence type="ECO:0000256" key="14">
    <source>
        <dbReference type="ARBA" id="ARBA00022991"/>
    </source>
</evidence>
<evidence type="ECO:0000256" key="15">
    <source>
        <dbReference type="ARBA" id="ARBA00023026"/>
    </source>
</evidence>
<dbReference type="InterPro" id="IPR013656">
    <property type="entry name" value="PAS_4"/>
</dbReference>
<dbReference type="SUPFAM" id="SSF55785">
    <property type="entry name" value="PYP-like sensor domain (PAS domain)"/>
    <property type="match status" value="3"/>
</dbReference>
<keyword evidence="13" id="KW-0067">ATP-binding</keyword>
<dbReference type="InterPro" id="IPR000700">
    <property type="entry name" value="PAS-assoc_C"/>
</dbReference>
<evidence type="ECO:0000313" key="19">
    <source>
        <dbReference type="EMBL" id="RCW78340.1"/>
    </source>
</evidence>
<evidence type="ECO:0000256" key="6">
    <source>
        <dbReference type="ARBA" id="ARBA00022606"/>
    </source>
</evidence>
<dbReference type="InterPro" id="IPR000014">
    <property type="entry name" value="PAS"/>
</dbReference>
<evidence type="ECO:0000256" key="11">
    <source>
        <dbReference type="ARBA" id="ARBA00022741"/>
    </source>
</evidence>
<dbReference type="PROSITE" id="PS50112">
    <property type="entry name" value="PAS"/>
    <property type="match status" value="2"/>
</dbReference>
<evidence type="ECO:0000256" key="2">
    <source>
        <dbReference type="ARBA" id="ARBA00012438"/>
    </source>
</evidence>
<evidence type="ECO:0000256" key="13">
    <source>
        <dbReference type="ARBA" id="ARBA00022840"/>
    </source>
</evidence>
<organism evidence="19 20">
    <name type="scientific">Phyllobacterium bourgognense</name>
    <dbReference type="NCBI Taxonomy" id="314236"/>
    <lineage>
        <taxon>Bacteria</taxon>
        <taxon>Pseudomonadati</taxon>
        <taxon>Pseudomonadota</taxon>
        <taxon>Alphaproteobacteria</taxon>
        <taxon>Hyphomicrobiales</taxon>
        <taxon>Phyllobacteriaceae</taxon>
        <taxon>Phyllobacterium</taxon>
    </lineage>
</organism>
<name>A0A368YDM1_9HYPH</name>
<dbReference type="InterPro" id="IPR001610">
    <property type="entry name" value="PAC"/>
</dbReference>
<keyword evidence="6" id="KW-0716">Sensory transduction</keyword>
<keyword evidence="9" id="KW-0808">Transferase</keyword>
<protein>
    <recommendedName>
        <fullName evidence="3">Blue-light-activated histidine kinase</fullName>
        <ecNumber evidence="2">2.7.13.3</ecNumber>
    </recommendedName>
</protein>
<dbReference type="SMART" id="SM00911">
    <property type="entry name" value="HWE_HK"/>
    <property type="match status" value="1"/>
</dbReference>
<comment type="caution">
    <text evidence="19">The sequence shown here is derived from an EMBL/GenBank/DDBJ whole genome shotgun (WGS) entry which is preliminary data.</text>
</comment>
<evidence type="ECO:0000256" key="8">
    <source>
        <dbReference type="ARBA" id="ARBA00022643"/>
    </source>
</evidence>
<keyword evidence="12" id="KW-0418">Kinase</keyword>
<dbReference type="Pfam" id="PF07536">
    <property type="entry name" value="HWE_HK"/>
    <property type="match status" value="1"/>
</dbReference>
<keyword evidence="8" id="KW-0288">FMN</keyword>
<evidence type="ECO:0000256" key="16">
    <source>
        <dbReference type="ARBA" id="ARBA00023170"/>
    </source>
</evidence>
<dbReference type="RefSeq" id="WP_245426578.1">
    <property type="nucleotide sequence ID" value="NZ_QPJM01000026.1"/>
</dbReference>
<keyword evidence="10" id="KW-0677">Repeat</keyword>
<evidence type="ECO:0000256" key="3">
    <source>
        <dbReference type="ARBA" id="ARBA00021740"/>
    </source>
</evidence>
<keyword evidence="14" id="KW-0157">Chromophore</keyword>
<keyword evidence="4" id="KW-0600">Photoreceptor protein</keyword>
<dbReference type="Proteomes" id="UP000253324">
    <property type="component" value="Unassembled WGS sequence"/>
</dbReference>
<keyword evidence="7" id="KW-0285">Flavoprotein</keyword>
<dbReference type="InterPro" id="IPR035965">
    <property type="entry name" value="PAS-like_dom_sf"/>
</dbReference>
<dbReference type="GO" id="GO:0004673">
    <property type="term" value="F:protein histidine kinase activity"/>
    <property type="evidence" value="ECO:0007669"/>
    <property type="project" value="UniProtKB-EC"/>
</dbReference>
<dbReference type="CDD" id="cd00130">
    <property type="entry name" value="PAS"/>
    <property type="match status" value="2"/>
</dbReference>
<comment type="catalytic activity">
    <reaction evidence="1">
        <text>ATP + protein L-histidine = ADP + protein N-phospho-L-histidine.</text>
        <dbReference type="EC" id="2.7.13.3"/>
    </reaction>
</comment>
<keyword evidence="5" id="KW-0597">Phosphoprotein</keyword>
<dbReference type="GO" id="GO:0006355">
    <property type="term" value="P:regulation of DNA-templated transcription"/>
    <property type="evidence" value="ECO:0007669"/>
    <property type="project" value="InterPro"/>
</dbReference>
<dbReference type="Pfam" id="PF08448">
    <property type="entry name" value="PAS_4"/>
    <property type="match status" value="1"/>
</dbReference>
<dbReference type="EC" id="2.7.13.3" evidence="2"/>
<dbReference type="PANTHER" id="PTHR41523">
    <property type="entry name" value="TWO-COMPONENT SYSTEM SENSOR PROTEIN"/>
    <property type="match status" value="1"/>
</dbReference>
<dbReference type="Gene3D" id="3.30.450.20">
    <property type="entry name" value="PAS domain"/>
    <property type="match status" value="3"/>
</dbReference>
<evidence type="ECO:0000259" key="17">
    <source>
        <dbReference type="PROSITE" id="PS50112"/>
    </source>
</evidence>
<feature type="domain" description="PAS" evidence="17">
    <location>
        <begin position="288"/>
        <end position="357"/>
    </location>
</feature>
<evidence type="ECO:0000256" key="10">
    <source>
        <dbReference type="ARBA" id="ARBA00022737"/>
    </source>
</evidence>
<evidence type="ECO:0000256" key="12">
    <source>
        <dbReference type="ARBA" id="ARBA00022777"/>
    </source>
</evidence>
<evidence type="ECO:0000256" key="9">
    <source>
        <dbReference type="ARBA" id="ARBA00022679"/>
    </source>
</evidence>
<evidence type="ECO:0000256" key="7">
    <source>
        <dbReference type="ARBA" id="ARBA00022630"/>
    </source>
</evidence>